<keyword evidence="2" id="KW-0830">Ubiquinone</keyword>
<dbReference type="SUPFAM" id="SSF53335">
    <property type="entry name" value="S-adenosyl-L-methionine-dependent methyltransferases"/>
    <property type="match status" value="1"/>
</dbReference>
<dbReference type="PANTHER" id="PTHR43464">
    <property type="entry name" value="METHYLTRANSFERASE"/>
    <property type="match status" value="1"/>
</dbReference>
<dbReference type="GO" id="GO:0032259">
    <property type="term" value="P:methylation"/>
    <property type="evidence" value="ECO:0007669"/>
    <property type="project" value="UniProtKB-KW"/>
</dbReference>
<protein>
    <submittedName>
        <fullName evidence="2">Methylase involved in ubiquinone/menaquinone biosynthesis</fullName>
    </submittedName>
</protein>
<dbReference type="STRING" id="695939.SAMN00790413_03904"/>
<organism evidence="2 3">
    <name type="scientific">Deinococcus hopiensis KR-140</name>
    <dbReference type="NCBI Taxonomy" id="695939"/>
    <lineage>
        <taxon>Bacteria</taxon>
        <taxon>Thermotogati</taxon>
        <taxon>Deinococcota</taxon>
        <taxon>Deinococci</taxon>
        <taxon>Deinococcales</taxon>
        <taxon>Deinococcaceae</taxon>
        <taxon>Deinococcus</taxon>
    </lineage>
</organism>
<name>A0A1W1U9P2_9DEIO</name>
<dbReference type="Proteomes" id="UP000192582">
    <property type="component" value="Unassembled WGS sequence"/>
</dbReference>
<dbReference type="CDD" id="cd02440">
    <property type="entry name" value="AdoMet_MTases"/>
    <property type="match status" value="1"/>
</dbReference>
<keyword evidence="2" id="KW-0808">Transferase</keyword>
<dbReference type="EMBL" id="FWWU01000001">
    <property type="protein sequence ID" value="SMB77760.1"/>
    <property type="molecule type" value="Genomic_DNA"/>
</dbReference>
<dbReference type="AlphaFoldDB" id="A0A1W1U9P2"/>
<proteinExistence type="predicted"/>
<evidence type="ECO:0000259" key="1">
    <source>
        <dbReference type="Pfam" id="PF13649"/>
    </source>
</evidence>
<dbReference type="GO" id="GO:0008168">
    <property type="term" value="F:methyltransferase activity"/>
    <property type="evidence" value="ECO:0007669"/>
    <property type="project" value="UniProtKB-KW"/>
</dbReference>
<feature type="domain" description="Methyltransferase" evidence="1">
    <location>
        <begin position="174"/>
        <end position="275"/>
    </location>
</feature>
<accession>A0A1W1U9P2</accession>
<dbReference type="Pfam" id="PF13649">
    <property type="entry name" value="Methyltransf_25"/>
    <property type="match status" value="1"/>
</dbReference>
<dbReference type="InterPro" id="IPR029063">
    <property type="entry name" value="SAM-dependent_MTases_sf"/>
</dbReference>
<evidence type="ECO:0000313" key="2">
    <source>
        <dbReference type="EMBL" id="SMB77760.1"/>
    </source>
</evidence>
<evidence type="ECO:0000313" key="3">
    <source>
        <dbReference type="Proteomes" id="UP000192582"/>
    </source>
</evidence>
<dbReference type="Gene3D" id="3.40.50.150">
    <property type="entry name" value="Vaccinia Virus protein VP39"/>
    <property type="match status" value="1"/>
</dbReference>
<sequence>MTTLIDAPHTPSFDLRSLILAAGETFVERAYALEKDAKRTGQGIPSLGMREAVAAAYWQMINEVERLVVGAAANQHREEQRALLALTAPVLLRSEYFARSYLKPQGYAGDYRMMEMMYDLEHQPGEDPYKAPLVNALDYTFSTIHSVRAVWERRRYLRDLIVQEAKERTTPLRVLDIACGGARYIGEAFAALPEGVLSVHLIDQDPSALAYAEGRNLNHWREHVRTQCLPIKTLLTAPLAETYDVVISSGLFDYLDQPTARHLVHTMGRSVNPGGVLAITNFHPEDASAFCKDWLADWPLILRTEAQVAELFEGLAPVILSRSTERSLVFAQSRINV</sequence>
<dbReference type="InterPro" id="IPR041698">
    <property type="entry name" value="Methyltransf_25"/>
</dbReference>
<reference evidence="2 3" key="1">
    <citation type="submission" date="2017-04" db="EMBL/GenBank/DDBJ databases">
        <authorList>
            <person name="Afonso C.L."/>
            <person name="Miller P.J."/>
            <person name="Scott M.A."/>
            <person name="Spackman E."/>
            <person name="Goraichik I."/>
            <person name="Dimitrov K.M."/>
            <person name="Suarez D.L."/>
            <person name="Swayne D.E."/>
        </authorList>
    </citation>
    <scope>NUCLEOTIDE SEQUENCE [LARGE SCALE GENOMIC DNA]</scope>
    <source>
        <strain evidence="2 3">KR-140</strain>
    </source>
</reference>
<dbReference type="PANTHER" id="PTHR43464:SF94">
    <property type="entry name" value="MALONYL-[ACYL-CARRIER PROTEIN] O-METHYLTRANSFERASE"/>
    <property type="match status" value="1"/>
</dbReference>
<gene>
    <name evidence="2" type="ORF">SAMN00790413_03904</name>
</gene>
<keyword evidence="3" id="KW-1185">Reference proteome</keyword>
<dbReference type="OrthoDB" id="9791837at2"/>
<keyword evidence="2" id="KW-0489">Methyltransferase</keyword>
<dbReference type="RefSeq" id="WP_084044964.1">
    <property type="nucleotide sequence ID" value="NZ_FWWU01000001.1"/>
</dbReference>